<dbReference type="HOGENOM" id="CLU_2914792_0_0_3"/>
<dbReference type="KEGG" id="cgc:Cyagr_2490"/>
<gene>
    <name evidence="1" type="ordered locus">Cyagr_2490</name>
</gene>
<dbReference type="STRING" id="292564.Cyagr_2490"/>
<accession>K9PA32</accession>
<dbReference type="AlphaFoldDB" id="K9PA32"/>
<dbReference type="Proteomes" id="UP000010388">
    <property type="component" value="Chromosome"/>
</dbReference>
<reference evidence="2" key="1">
    <citation type="journal article" date="2013" name="Proc. Natl. Acad. Sci. U.S.A.">
        <title>Improving the coverage of the cyanobacterial phylum using diversity-driven genome sequencing.</title>
        <authorList>
            <person name="Shih P.M."/>
            <person name="Wu D."/>
            <person name="Latifi A."/>
            <person name="Axen S.D."/>
            <person name="Fewer D.P."/>
            <person name="Talla E."/>
            <person name="Calteau A."/>
            <person name="Cai F."/>
            <person name="Tandeau de Marsac N."/>
            <person name="Rippka R."/>
            <person name="Herdman M."/>
            <person name="Sivonen K."/>
            <person name="Coursin T."/>
            <person name="Laurent T."/>
            <person name="Goodwin L."/>
            <person name="Nolan M."/>
            <person name="Davenport K.W."/>
            <person name="Han C.S."/>
            <person name="Rubin E.M."/>
            <person name="Eisen J.A."/>
            <person name="Woyke T."/>
            <person name="Gugger M."/>
            <person name="Kerfeld C.A."/>
        </authorList>
    </citation>
    <scope>NUCLEOTIDE SEQUENCE [LARGE SCALE GENOMIC DNA]</scope>
    <source>
        <strain evidence="2">ATCC 27147 / PCC 6307</strain>
    </source>
</reference>
<proteinExistence type="predicted"/>
<name>K9PA32_CYAGP</name>
<organism evidence="1 2">
    <name type="scientific">Cyanobium gracile (strain ATCC 27147 / PCC 6307)</name>
    <dbReference type="NCBI Taxonomy" id="292564"/>
    <lineage>
        <taxon>Bacteria</taxon>
        <taxon>Bacillati</taxon>
        <taxon>Cyanobacteriota</taxon>
        <taxon>Cyanophyceae</taxon>
        <taxon>Synechococcales</taxon>
        <taxon>Prochlorococcaceae</taxon>
        <taxon>Cyanobium</taxon>
    </lineage>
</organism>
<sequence length="61" mass="6338">MLKITAADGPTADRAWQMILDNGTFGAVAITCEDTGTTTHLQRGADGRWCALGASGAMLRA</sequence>
<dbReference type="RefSeq" id="WP_015110034.1">
    <property type="nucleotide sequence ID" value="NC_019675.1"/>
</dbReference>
<protein>
    <submittedName>
        <fullName evidence="1">Uncharacterized protein</fullName>
    </submittedName>
</protein>
<evidence type="ECO:0000313" key="1">
    <source>
        <dbReference type="EMBL" id="AFY29596.1"/>
    </source>
</evidence>
<dbReference type="EMBL" id="CP003495">
    <property type="protein sequence ID" value="AFY29596.1"/>
    <property type="molecule type" value="Genomic_DNA"/>
</dbReference>
<evidence type="ECO:0000313" key="2">
    <source>
        <dbReference type="Proteomes" id="UP000010388"/>
    </source>
</evidence>